<dbReference type="GO" id="GO:0016757">
    <property type="term" value="F:glycosyltransferase activity"/>
    <property type="evidence" value="ECO:0007669"/>
    <property type="project" value="UniProtKB-KW"/>
</dbReference>
<reference evidence="1" key="2">
    <citation type="submission" date="2014-07" db="EMBL/GenBank/DDBJ databases">
        <authorList>
            <person name="Hull J."/>
        </authorList>
    </citation>
    <scope>NUCLEOTIDE SEQUENCE</scope>
</reference>
<dbReference type="EMBL" id="GBHO01023136">
    <property type="protein sequence ID" value="JAG20468.1"/>
    <property type="molecule type" value="Transcribed_RNA"/>
</dbReference>
<reference evidence="1" key="1">
    <citation type="journal article" date="2014" name="PLoS ONE">
        <title>Transcriptome-Based Identification of ABC Transporters in the Western Tarnished Plant Bug Lygus hesperus.</title>
        <authorList>
            <person name="Hull J.J."/>
            <person name="Chaney K."/>
            <person name="Geib S.M."/>
            <person name="Fabrick J.A."/>
            <person name="Brent C.S."/>
            <person name="Walsh D."/>
            <person name="Lavine L.C."/>
        </authorList>
    </citation>
    <scope>NUCLEOTIDE SEQUENCE</scope>
</reference>
<name>A0A0A9XNS2_LYGHE</name>
<keyword evidence="1" id="KW-0808">Transferase</keyword>
<evidence type="ECO:0000313" key="1">
    <source>
        <dbReference type="EMBL" id="JAG20468.1"/>
    </source>
</evidence>
<organism evidence="1">
    <name type="scientific">Lygus hesperus</name>
    <name type="common">Western plant bug</name>
    <dbReference type="NCBI Taxonomy" id="30085"/>
    <lineage>
        <taxon>Eukaryota</taxon>
        <taxon>Metazoa</taxon>
        <taxon>Ecdysozoa</taxon>
        <taxon>Arthropoda</taxon>
        <taxon>Hexapoda</taxon>
        <taxon>Insecta</taxon>
        <taxon>Pterygota</taxon>
        <taxon>Neoptera</taxon>
        <taxon>Paraneoptera</taxon>
        <taxon>Hemiptera</taxon>
        <taxon>Heteroptera</taxon>
        <taxon>Panheteroptera</taxon>
        <taxon>Cimicomorpha</taxon>
        <taxon>Miridae</taxon>
        <taxon>Mirini</taxon>
        <taxon>Lygus</taxon>
    </lineage>
</organism>
<protein>
    <submittedName>
        <fullName evidence="1">ATP phosphoribosyltransferase regulatory subunit</fullName>
    </submittedName>
</protein>
<proteinExistence type="predicted"/>
<sequence length="100" mass="11298">MLTVFRNLQLNLFFINLKVISEQSRNVEKSKLILIKYIINERVTMSHKGQDMGLVKEMGTEKGETYEGKEVGEGFSMVSPKLTNCKGAPIAVEFQGFLEP</sequence>
<gene>
    <name evidence="1" type="primary">hisZ_5</name>
    <name evidence="1" type="ORF">CM83_59386</name>
</gene>
<dbReference type="AlphaFoldDB" id="A0A0A9XNS2"/>
<keyword evidence="1" id="KW-0328">Glycosyltransferase</keyword>
<accession>A0A0A9XNS2</accession>